<dbReference type="PANTHER" id="PTHR31263">
    <property type="entry name" value="CELLULASE FAMILY PROTEIN (AFU_ORTHOLOGUE AFUA_5G14560)"/>
    <property type="match status" value="1"/>
</dbReference>
<gene>
    <name evidence="7" type="ORF">B0T10DRAFT_522771</name>
</gene>
<sequence>MVSVLSLVAIAFYAVSCTKASPTRHATKRAWPNGPFHTEGEKILDNSGNSIKYAGVNWPGHGEAMVPEGLQYQSISKVVSDMKSIGINVIRLTYAIEMIDQIYENGGDDVSLETAFTEALGSTNGTKVLNQVLANNPSFTADTTRLEVFDAVAAECASQEIYVHLDNHMSSGAWCCSATDGNAWFGDQYFSVANWTRGLAYMANHGKSWPNMMSMSLRNELRQATGSGSGSAASYDWQTWYHYIKQATEAINSANSDTLIFLSGLNYDTTLAPVVRGTALTPGTEVFNLDDFSGYADKLVLELHNYATSSTSCSSLKSDLYGKGFQAMNASDSTTKNVFPVLMTEWGFLMTDSTWKGVYNTCLAEFLPEGSAGFMLWVLVGSYYIRSGTQDFEETWGLLSHDWSGWRNEDFVQQSFAPMIEATLS</sequence>
<organism evidence="7 8">
    <name type="scientific">Thelonectria olida</name>
    <dbReference type="NCBI Taxonomy" id="1576542"/>
    <lineage>
        <taxon>Eukaryota</taxon>
        <taxon>Fungi</taxon>
        <taxon>Dikarya</taxon>
        <taxon>Ascomycota</taxon>
        <taxon>Pezizomycotina</taxon>
        <taxon>Sordariomycetes</taxon>
        <taxon>Hypocreomycetidae</taxon>
        <taxon>Hypocreales</taxon>
        <taxon>Nectriaceae</taxon>
        <taxon>Thelonectria</taxon>
    </lineage>
</organism>
<evidence type="ECO:0000256" key="1">
    <source>
        <dbReference type="ARBA" id="ARBA00005641"/>
    </source>
</evidence>
<comment type="caution">
    <text evidence="7">The sequence shown here is derived from an EMBL/GenBank/DDBJ whole genome shotgun (WGS) entry which is preliminary data.</text>
</comment>
<dbReference type="GO" id="GO:0004553">
    <property type="term" value="F:hydrolase activity, hydrolyzing O-glycosyl compounds"/>
    <property type="evidence" value="ECO:0007669"/>
    <property type="project" value="InterPro"/>
</dbReference>
<dbReference type="Pfam" id="PF00150">
    <property type="entry name" value="Cellulase"/>
    <property type="match status" value="1"/>
</dbReference>
<comment type="similarity">
    <text evidence="1 4">Belongs to the glycosyl hydrolase 5 (cellulase A) family.</text>
</comment>
<name>A0A9P8VPY0_9HYPO</name>
<evidence type="ECO:0000259" key="6">
    <source>
        <dbReference type="Pfam" id="PF00150"/>
    </source>
</evidence>
<keyword evidence="8" id="KW-1185">Reference proteome</keyword>
<dbReference type="InterPro" id="IPR017853">
    <property type="entry name" value="GH"/>
</dbReference>
<feature type="domain" description="Glycoside hydrolase family 5" evidence="6">
    <location>
        <begin position="69"/>
        <end position="377"/>
    </location>
</feature>
<evidence type="ECO:0000256" key="5">
    <source>
        <dbReference type="SAM" id="SignalP"/>
    </source>
</evidence>
<feature type="chain" id="PRO_5040236378" evidence="5">
    <location>
        <begin position="21"/>
        <end position="425"/>
    </location>
</feature>
<keyword evidence="5" id="KW-0732">Signal</keyword>
<reference evidence="7 8" key="1">
    <citation type="journal article" date="2021" name="Nat. Commun.">
        <title>Genetic determinants of endophytism in the Arabidopsis root mycobiome.</title>
        <authorList>
            <person name="Mesny F."/>
            <person name="Miyauchi S."/>
            <person name="Thiergart T."/>
            <person name="Pickel B."/>
            <person name="Atanasova L."/>
            <person name="Karlsson M."/>
            <person name="Huettel B."/>
            <person name="Barry K.W."/>
            <person name="Haridas S."/>
            <person name="Chen C."/>
            <person name="Bauer D."/>
            <person name="Andreopoulos W."/>
            <person name="Pangilinan J."/>
            <person name="LaButti K."/>
            <person name="Riley R."/>
            <person name="Lipzen A."/>
            <person name="Clum A."/>
            <person name="Drula E."/>
            <person name="Henrissat B."/>
            <person name="Kohler A."/>
            <person name="Grigoriev I.V."/>
            <person name="Martin F.M."/>
            <person name="Hacquard S."/>
        </authorList>
    </citation>
    <scope>NUCLEOTIDE SEQUENCE [LARGE SCALE GENOMIC DNA]</scope>
    <source>
        <strain evidence="7 8">MPI-CAGE-CH-0241</strain>
    </source>
</reference>
<evidence type="ECO:0000313" key="7">
    <source>
        <dbReference type="EMBL" id="KAH6871784.1"/>
    </source>
</evidence>
<evidence type="ECO:0000256" key="4">
    <source>
        <dbReference type="RuleBase" id="RU361153"/>
    </source>
</evidence>
<evidence type="ECO:0000256" key="2">
    <source>
        <dbReference type="ARBA" id="ARBA00022801"/>
    </source>
</evidence>
<dbReference type="PANTHER" id="PTHR31263:SF0">
    <property type="entry name" value="CELLULASE FAMILY PROTEIN (AFU_ORTHOLOGUE AFUA_5G14560)"/>
    <property type="match status" value="1"/>
</dbReference>
<dbReference type="OrthoDB" id="442731at2759"/>
<evidence type="ECO:0000313" key="8">
    <source>
        <dbReference type="Proteomes" id="UP000777438"/>
    </source>
</evidence>
<dbReference type="AlphaFoldDB" id="A0A9P8VPY0"/>
<dbReference type="Proteomes" id="UP000777438">
    <property type="component" value="Unassembled WGS sequence"/>
</dbReference>
<dbReference type="SUPFAM" id="SSF51445">
    <property type="entry name" value="(Trans)glycosidases"/>
    <property type="match status" value="1"/>
</dbReference>
<feature type="signal peptide" evidence="5">
    <location>
        <begin position="1"/>
        <end position="20"/>
    </location>
</feature>
<protein>
    <submittedName>
        <fullName evidence="7">Beta-1,6-galactanase</fullName>
    </submittedName>
</protein>
<keyword evidence="3 4" id="KW-0326">Glycosidase</keyword>
<keyword evidence="2 4" id="KW-0378">Hydrolase</keyword>
<dbReference type="GO" id="GO:0000272">
    <property type="term" value="P:polysaccharide catabolic process"/>
    <property type="evidence" value="ECO:0007669"/>
    <property type="project" value="InterPro"/>
</dbReference>
<evidence type="ECO:0000256" key="3">
    <source>
        <dbReference type="ARBA" id="ARBA00023295"/>
    </source>
</evidence>
<proteinExistence type="inferred from homology"/>
<dbReference type="InterPro" id="IPR001547">
    <property type="entry name" value="Glyco_hydro_5"/>
</dbReference>
<accession>A0A9P8VPY0</accession>
<dbReference type="EMBL" id="JAGPYM010000050">
    <property type="protein sequence ID" value="KAH6871784.1"/>
    <property type="molecule type" value="Genomic_DNA"/>
</dbReference>
<dbReference type="Gene3D" id="3.20.20.80">
    <property type="entry name" value="Glycosidases"/>
    <property type="match status" value="1"/>
</dbReference>